<keyword evidence="10 16" id="KW-1133">Transmembrane helix</keyword>
<evidence type="ECO:0000256" key="4">
    <source>
        <dbReference type="ARBA" id="ARBA00022475"/>
    </source>
</evidence>
<dbReference type="FunFam" id="3.40.50.300:FF:000209">
    <property type="entry name" value="Cell division protein FtsK"/>
    <property type="match status" value="1"/>
</dbReference>
<feature type="transmembrane region" description="Helical" evidence="16">
    <location>
        <begin position="73"/>
        <end position="96"/>
    </location>
</feature>
<dbReference type="InterPro" id="IPR027417">
    <property type="entry name" value="P-loop_NTPase"/>
</dbReference>
<keyword evidence="12 16" id="KW-0472">Membrane</keyword>
<dbReference type="GO" id="GO:0005886">
    <property type="term" value="C:plasma membrane"/>
    <property type="evidence" value="ECO:0007669"/>
    <property type="project" value="UniProtKB-SubCell"/>
</dbReference>
<evidence type="ECO:0000256" key="3">
    <source>
        <dbReference type="ARBA" id="ARBA00020887"/>
    </source>
</evidence>
<dbReference type="Pfam" id="PF09397">
    <property type="entry name" value="FtsK_gamma"/>
    <property type="match status" value="1"/>
</dbReference>
<evidence type="ECO:0000256" key="1">
    <source>
        <dbReference type="ARBA" id="ARBA00004651"/>
    </source>
</evidence>
<comment type="similarity">
    <text evidence="2">Belongs to the FtsK/SpoIIIE/SftA family.</text>
</comment>
<comment type="caution">
    <text evidence="18">The sequence shown here is derived from an EMBL/GenBank/DDBJ whole genome shotgun (WGS) entry which is preliminary data.</text>
</comment>
<feature type="region of interest" description="Disordered" evidence="15">
    <location>
        <begin position="1115"/>
        <end position="1135"/>
    </location>
</feature>
<name>A0A0B9GBJ3_9GAMM</name>
<feature type="transmembrane region" description="Helical" evidence="16">
    <location>
        <begin position="108"/>
        <end position="129"/>
    </location>
</feature>
<dbReference type="InterPro" id="IPR036388">
    <property type="entry name" value="WH-like_DNA-bd_sf"/>
</dbReference>
<proteinExistence type="inferred from homology"/>
<evidence type="ECO:0000256" key="16">
    <source>
        <dbReference type="SAM" id="Phobius"/>
    </source>
</evidence>
<dbReference type="PANTHER" id="PTHR22683">
    <property type="entry name" value="SPORULATION PROTEIN RELATED"/>
    <property type="match status" value="1"/>
</dbReference>
<evidence type="ECO:0000256" key="2">
    <source>
        <dbReference type="ARBA" id="ARBA00006474"/>
    </source>
</evidence>
<evidence type="ECO:0000256" key="13">
    <source>
        <dbReference type="ARBA" id="ARBA00023306"/>
    </source>
</evidence>
<feature type="transmembrane region" description="Helical" evidence="16">
    <location>
        <begin position="20"/>
        <end position="42"/>
    </location>
</feature>
<dbReference type="AlphaFoldDB" id="A0A0B9GBJ3"/>
<feature type="domain" description="FtsK" evidence="17">
    <location>
        <begin position="774"/>
        <end position="987"/>
    </location>
</feature>
<reference evidence="18 19" key="1">
    <citation type="submission" date="2014-12" db="EMBL/GenBank/DDBJ databases">
        <title>Genome sequencing of Photobacterium gaetbulicola AD005a.</title>
        <authorList>
            <person name="Adrian T.G.S."/>
            <person name="Chan K.G."/>
        </authorList>
    </citation>
    <scope>NUCLEOTIDE SEQUENCE [LARGE SCALE GENOMIC DNA]</scope>
    <source>
        <strain evidence="18 19">AD005a</strain>
    </source>
</reference>
<dbReference type="GO" id="GO:0005524">
    <property type="term" value="F:ATP binding"/>
    <property type="evidence" value="ECO:0007669"/>
    <property type="project" value="UniProtKB-UniRule"/>
</dbReference>
<dbReference type="Gene3D" id="3.40.50.300">
    <property type="entry name" value="P-loop containing nucleotide triphosphate hydrolases"/>
    <property type="match status" value="1"/>
</dbReference>
<dbReference type="InterPro" id="IPR036390">
    <property type="entry name" value="WH_DNA-bd_sf"/>
</dbReference>
<feature type="binding site" evidence="14">
    <location>
        <begin position="791"/>
        <end position="798"/>
    </location>
    <ligand>
        <name>ATP</name>
        <dbReference type="ChEBI" id="CHEBI:30616"/>
    </ligand>
</feature>
<keyword evidence="13" id="KW-0131">Cell cycle</keyword>
<dbReference type="SMART" id="SM00843">
    <property type="entry name" value="Ftsk_gamma"/>
    <property type="match status" value="1"/>
</dbReference>
<comment type="subcellular location">
    <subcellularLocation>
        <location evidence="1">Cell membrane</location>
        <topology evidence="1">Multi-pass membrane protein</topology>
    </subcellularLocation>
</comment>
<evidence type="ECO:0000256" key="10">
    <source>
        <dbReference type="ARBA" id="ARBA00022989"/>
    </source>
</evidence>
<dbReference type="Pfam" id="PF13491">
    <property type="entry name" value="FtsK_4TM"/>
    <property type="match status" value="1"/>
</dbReference>
<dbReference type="GO" id="GO:0007059">
    <property type="term" value="P:chromosome segregation"/>
    <property type="evidence" value="ECO:0007669"/>
    <property type="project" value="UniProtKB-KW"/>
</dbReference>
<evidence type="ECO:0000256" key="15">
    <source>
        <dbReference type="SAM" id="MobiDB-lite"/>
    </source>
</evidence>
<dbReference type="InterPro" id="IPR025199">
    <property type="entry name" value="FtsK_4TM"/>
</dbReference>
<dbReference type="EMBL" id="JWLZ01000181">
    <property type="protein sequence ID" value="KHT62245.1"/>
    <property type="molecule type" value="Genomic_DNA"/>
</dbReference>
<dbReference type="Pfam" id="PF17854">
    <property type="entry name" value="FtsK_alpha"/>
    <property type="match status" value="1"/>
</dbReference>
<accession>A0A0B9GBJ3</accession>
<dbReference type="Proteomes" id="UP000031278">
    <property type="component" value="Unassembled WGS sequence"/>
</dbReference>
<keyword evidence="11" id="KW-0238">DNA-binding</keyword>
<dbReference type="InterPro" id="IPR002543">
    <property type="entry name" value="FtsK_dom"/>
</dbReference>
<dbReference type="CDD" id="cd01127">
    <property type="entry name" value="TrwB_TraG_TraD_VirD4"/>
    <property type="match status" value="1"/>
</dbReference>
<dbReference type="PROSITE" id="PS50901">
    <property type="entry name" value="FTSK"/>
    <property type="match status" value="1"/>
</dbReference>
<keyword evidence="7 14" id="KW-0547">Nucleotide-binding</keyword>
<feature type="region of interest" description="Disordered" evidence="15">
    <location>
        <begin position="249"/>
        <end position="286"/>
    </location>
</feature>
<evidence type="ECO:0000313" key="18">
    <source>
        <dbReference type="EMBL" id="KHT62245.1"/>
    </source>
</evidence>
<dbReference type="GO" id="GO:0003677">
    <property type="term" value="F:DNA binding"/>
    <property type="evidence" value="ECO:0007669"/>
    <property type="project" value="UniProtKB-KW"/>
</dbReference>
<evidence type="ECO:0000256" key="8">
    <source>
        <dbReference type="ARBA" id="ARBA00022829"/>
    </source>
</evidence>
<dbReference type="Pfam" id="PF01580">
    <property type="entry name" value="FtsK_SpoIIIE"/>
    <property type="match status" value="1"/>
</dbReference>
<keyword evidence="4" id="KW-1003">Cell membrane</keyword>
<keyword evidence="8" id="KW-0159">Chromosome partition</keyword>
<evidence type="ECO:0000259" key="17">
    <source>
        <dbReference type="PROSITE" id="PS50901"/>
    </source>
</evidence>
<dbReference type="GO" id="GO:0051301">
    <property type="term" value="P:cell division"/>
    <property type="evidence" value="ECO:0007669"/>
    <property type="project" value="UniProtKB-KW"/>
</dbReference>
<evidence type="ECO:0000256" key="11">
    <source>
        <dbReference type="ARBA" id="ARBA00023125"/>
    </source>
</evidence>
<evidence type="ECO:0000256" key="6">
    <source>
        <dbReference type="ARBA" id="ARBA00022692"/>
    </source>
</evidence>
<dbReference type="InterPro" id="IPR041027">
    <property type="entry name" value="FtsK_alpha"/>
</dbReference>
<sequence>MRKVKGKKQPKMRLSGGQRLLESFLIIGILSAIFIMVALLSFDPADPSWSQTAWEGPVQNKAGSFGALVADTLLFTFGSLAYPLPAVIVLAAWVLFRRRRQPLSVDYMIYGTRLLGLLIIFVASCGLADLNFDDIWYFSSGGVIGDVVSNMALPLFNLLGATLILMFAWAVGFTLFTGISWLTIVDTIGETVLGSMAWLLNKVRADKSETLTPFAADIPDEHQTEFGRQLAMQQAESEPDADDVLLASSSRASSEPGDDRNRFARQEPSFGQSGQPDPLLDRADPLLDSSEPKIVMPERHRQAQAQTIAAAPASTALAATAAQAEASTEPTAVLAEPPVSQPVVHTQAPSQQSAPAVQPQTTAPVEPTATGTYEVHVPAQTSEAIVEEVVDVQSTQQAKGMTIAELERQLDIDENFTVYVDEGQGPSSDGITAGNAAVAEPTSPASSSVTDTAVNDEAVAATAVAERTVSAISEQAAAKPQVALEPELSTGMSFNNDDFVPEATESHSSPVHFDPVTTESHVAETGTFEPVVESDAVYQAQRAMVEAHPEMPTATTSAGNAEMAHDIEIGVQDGMSELERAEREIAPASEEDSSEDGLSDEEAFLKKIRDAQKAQAQAAGLDNPFLMKREADLPKPTSPMPTIDLLAPPKQNVQPTTEEELKQTAMLVEAKLADYKIKAKVVGVYPGPVITRYELDLAPGVKVSRISGLAKDLARALSASAVRVVEVIPGKPYIGLELPNVNRETVYMSEVVASDNFQHKKGALPIVLGYDIAGEAVVADLSKMPHLLVAGTTGSGKSVGVNVMILSLLYKCKPEDCRFIMIDPKMLELSIYEGIPHLLTEVVTDMKDASNALRWCVGEMERRYKLMAACGVRNLAGFNAKLEEAAAAGHPIHDPLWKPGDSMDEYPPLLEKMPSIVVIVDEFADLMMVVGKKVEELIARLAQKARAAGIHLVLATQRPSVDVITGLIKANIPSRMAFTVSTKTDSRTILDQGGAESLLGMGDMLYLPAGSNHPVRVHGAFASDEDVHNVVNDWKARGKPQYIEGILEADQGAEGLLPGETPTGGDDDLDQLFDEVAAFVAESRRGSVSGVQRRFKIGYNRAARIVEQLEAHGIVSAPGHNGNREVLAPPPPPRD</sequence>
<dbReference type="InterPro" id="IPR050206">
    <property type="entry name" value="FtsK/SpoIIIE/SftA"/>
</dbReference>
<keyword evidence="9 14" id="KW-0067">ATP-binding</keyword>
<dbReference type="RefSeq" id="WP_039465780.1">
    <property type="nucleotide sequence ID" value="NZ_JWLZ01000181.1"/>
</dbReference>
<feature type="region of interest" description="Disordered" evidence="15">
    <location>
        <begin position="344"/>
        <end position="366"/>
    </location>
</feature>
<evidence type="ECO:0000256" key="9">
    <source>
        <dbReference type="ARBA" id="ARBA00022840"/>
    </source>
</evidence>
<dbReference type="SUPFAM" id="SSF52540">
    <property type="entry name" value="P-loop containing nucleoside triphosphate hydrolases"/>
    <property type="match status" value="1"/>
</dbReference>
<feature type="compositionally biased region" description="Low complexity" evidence="15">
    <location>
        <begin position="346"/>
        <end position="365"/>
    </location>
</feature>
<evidence type="ECO:0000313" key="19">
    <source>
        <dbReference type="Proteomes" id="UP000031278"/>
    </source>
</evidence>
<dbReference type="InterPro" id="IPR018541">
    <property type="entry name" value="Ftsk_gamma"/>
</dbReference>
<evidence type="ECO:0000256" key="5">
    <source>
        <dbReference type="ARBA" id="ARBA00022618"/>
    </source>
</evidence>
<evidence type="ECO:0000256" key="7">
    <source>
        <dbReference type="ARBA" id="ARBA00022741"/>
    </source>
</evidence>
<keyword evidence="6 16" id="KW-0812">Transmembrane</keyword>
<protein>
    <recommendedName>
        <fullName evidence="3">DNA translocase FtsK</fullName>
    </recommendedName>
</protein>
<keyword evidence="5 18" id="KW-0132">Cell division</keyword>
<dbReference type="PANTHER" id="PTHR22683:SF41">
    <property type="entry name" value="DNA TRANSLOCASE FTSK"/>
    <property type="match status" value="1"/>
</dbReference>
<organism evidence="18 19">
    <name type="scientific">Photobacterium gaetbulicola</name>
    <dbReference type="NCBI Taxonomy" id="1295392"/>
    <lineage>
        <taxon>Bacteria</taxon>
        <taxon>Pseudomonadati</taxon>
        <taxon>Pseudomonadota</taxon>
        <taxon>Gammaproteobacteria</taxon>
        <taxon>Vibrionales</taxon>
        <taxon>Vibrionaceae</taxon>
        <taxon>Photobacterium</taxon>
    </lineage>
</organism>
<evidence type="ECO:0000256" key="14">
    <source>
        <dbReference type="PROSITE-ProRule" id="PRU00289"/>
    </source>
</evidence>
<dbReference type="Gene3D" id="3.30.980.40">
    <property type="match status" value="1"/>
</dbReference>
<dbReference type="Gene3D" id="1.10.10.10">
    <property type="entry name" value="Winged helix-like DNA-binding domain superfamily/Winged helix DNA-binding domain"/>
    <property type="match status" value="1"/>
</dbReference>
<dbReference type="SUPFAM" id="SSF46785">
    <property type="entry name" value="Winged helix' DNA-binding domain"/>
    <property type="match status" value="1"/>
</dbReference>
<gene>
    <name evidence="18" type="ORF">RJ45_18450</name>
</gene>
<evidence type="ECO:0000256" key="12">
    <source>
        <dbReference type="ARBA" id="ARBA00023136"/>
    </source>
</evidence>